<organism evidence="2 3">
    <name type="scientific">Nostoc flagelliforme CCNUN1</name>
    <dbReference type="NCBI Taxonomy" id="2038116"/>
    <lineage>
        <taxon>Bacteria</taxon>
        <taxon>Bacillati</taxon>
        <taxon>Cyanobacteriota</taxon>
        <taxon>Cyanophyceae</taxon>
        <taxon>Nostocales</taxon>
        <taxon>Nostocaceae</taxon>
        <taxon>Nostoc</taxon>
    </lineage>
</organism>
<evidence type="ECO:0000256" key="1">
    <source>
        <dbReference type="SAM" id="Phobius"/>
    </source>
</evidence>
<accession>A0A2K8SMY3</accession>
<dbReference type="Proteomes" id="UP000232003">
    <property type="component" value="Chromosome"/>
</dbReference>
<keyword evidence="3" id="KW-1185">Reference proteome</keyword>
<keyword evidence="1" id="KW-0812">Transmembrane</keyword>
<gene>
    <name evidence="2" type="ORF">COO91_02702</name>
</gene>
<evidence type="ECO:0000313" key="2">
    <source>
        <dbReference type="EMBL" id="AUB36777.1"/>
    </source>
</evidence>
<keyword evidence="1" id="KW-0472">Membrane</keyword>
<dbReference type="KEGG" id="nfl:COO91_02702"/>
<keyword evidence="1" id="KW-1133">Transmembrane helix</keyword>
<name>A0A2K8SMY3_9NOSO</name>
<reference evidence="2 3" key="1">
    <citation type="submission" date="2017-11" db="EMBL/GenBank/DDBJ databases">
        <title>Complete genome of a free-living desiccation-tolerant cyanobacterium and its photosynthetic adaptation to extreme terrestrial habitat.</title>
        <authorList>
            <person name="Shang J."/>
        </authorList>
    </citation>
    <scope>NUCLEOTIDE SEQUENCE [LARGE SCALE GENOMIC DNA]</scope>
    <source>
        <strain evidence="2 3">CCNUN1</strain>
    </source>
</reference>
<protein>
    <submittedName>
        <fullName evidence="2">Uncharacterized protein</fullName>
    </submittedName>
</protein>
<dbReference type="AlphaFoldDB" id="A0A2K8SMY3"/>
<sequence>MGETGVAKGRGGEGGLASDKAAWVLVATDASGALGVVFLNILGLRISKICCLWGAAGRTDPPFGGEFGLWLVVRSSFLAETFVAASFSAAVRMFSASDSEIVLL</sequence>
<dbReference type="EMBL" id="CP024785">
    <property type="protein sequence ID" value="AUB36777.1"/>
    <property type="molecule type" value="Genomic_DNA"/>
</dbReference>
<feature type="transmembrane region" description="Helical" evidence="1">
    <location>
        <begin position="21"/>
        <end position="42"/>
    </location>
</feature>
<proteinExistence type="predicted"/>
<evidence type="ECO:0000313" key="3">
    <source>
        <dbReference type="Proteomes" id="UP000232003"/>
    </source>
</evidence>